<dbReference type="OrthoDB" id="6347512at2759"/>
<proteinExistence type="inferred from homology"/>
<keyword evidence="6" id="KW-0137">Centromere</keyword>
<dbReference type="GO" id="GO:0005634">
    <property type="term" value="C:nucleus"/>
    <property type="evidence" value="ECO:0007669"/>
    <property type="project" value="UniProtKB-SubCell"/>
</dbReference>
<dbReference type="Proteomes" id="UP000078561">
    <property type="component" value="Unassembled WGS sequence"/>
</dbReference>
<dbReference type="GO" id="GO:0034080">
    <property type="term" value="P:CENP-A containing chromatin assembly"/>
    <property type="evidence" value="ECO:0007669"/>
    <property type="project" value="TreeGrafter"/>
</dbReference>
<evidence type="ECO:0000256" key="2">
    <source>
        <dbReference type="ARBA" id="ARBA00004584"/>
    </source>
</evidence>
<dbReference type="PANTHER" id="PTHR48208:SF2">
    <property type="entry name" value="CENTROMERE PROTEIN I"/>
    <property type="match status" value="1"/>
</dbReference>
<dbReference type="Pfam" id="PF07778">
    <property type="entry name" value="CENP-I"/>
    <property type="match status" value="1"/>
</dbReference>
<dbReference type="PANTHER" id="PTHR48208">
    <property type="entry name" value="CENTROMERE PROTEIN I"/>
    <property type="match status" value="1"/>
</dbReference>
<evidence type="ECO:0008006" key="9">
    <source>
        <dbReference type="Google" id="ProtNLM"/>
    </source>
</evidence>
<dbReference type="OMA" id="RVFKNYY"/>
<dbReference type="STRING" id="4829.A0A163LP92"/>
<dbReference type="InParanoid" id="A0A163LP92"/>
<dbReference type="EMBL" id="LT550136">
    <property type="protein sequence ID" value="SAL95068.1"/>
    <property type="molecule type" value="Genomic_DNA"/>
</dbReference>
<evidence type="ECO:0000256" key="3">
    <source>
        <dbReference type="ARBA" id="ARBA00005470"/>
    </source>
</evidence>
<sequence length="774" mass="90065">MSFASNVGASVDIDHVETPFILDAHTFANDTEYEAATQSDSPITQHNVDQYIDYALKRLCGDNFRRKVKGQTNLINRIAPFIEKYGVKSDHFCIILDLILCQALSPRSTTKLLSFLLPRTAVSQKEVIRIIGHLSQRDYPADILQSLLQWVACVYNLIDGEEHITKLYGLLFHYLTLERLRPQICHLLFLMTKKVHVKPYRVRFLLKLLEKGQPEPQLIALLKVYQSYWPSMGAGLKYVNLKQNPFYNVYSKIQSKVTEIHRLWLDDTTPRIFDEQQVASASAQMVCEAEPAKKRTKSQQYMGIKFLQEEKPDMFDPELLLTYLDRQSIPEQISSILGNRMIQHVIVCNPNDVVIPRVCDILAQQLMDLLYWNRQTAASNKVLKELLYKILQVARFTKAHIPVMETFLERYLCSWNGIDLTSEIFELLTYIKPSSFQVLFESYLKPLYRLYCVSDVQWKAKLILCYRNWLKNWALLDWYRHAERKKHFADESEEDTMDSIAWLFQGISFNTDYFAVMQQMIYHVDRLCVQGLVLEQDHPILQHVSLSFFEFTASMSLQHDIPSIVLPAASLVYRSFFSPNATVVSRICGILHKYKLSFESNDRQAEDWMDKHSEDYLDHFNTYVLDICNCLWRNLAFDHREGSSSTFALSPDIIAFFHKRCDERGDSLNLLFSLTHSSAFVGFSKQFMKIKTEELGLQSQPEDLITVESVKALVNIEGEPMSYMDYRVDYLDYLNDLGFRGVYDLLYTCMASLIKRKEQKQDTNEQEEGSNEEE</sequence>
<keyword evidence="8" id="KW-1185">Reference proteome</keyword>
<evidence type="ECO:0000256" key="1">
    <source>
        <dbReference type="ARBA" id="ARBA00004123"/>
    </source>
</evidence>
<keyword evidence="4" id="KW-0158">Chromosome</keyword>
<evidence type="ECO:0000256" key="5">
    <source>
        <dbReference type="ARBA" id="ARBA00023242"/>
    </source>
</evidence>
<reference evidence="7" key="1">
    <citation type="submission" date="2016-04" db="EMBL/GenBank/DDBJ databases">
        <authorList>
            <person name="Evans L.H."/>
            <person name="Alamgir A."/>
            <person name="Owens N."/>
            <person name="Weber N.D."/>
            <person name="Virtaneva K."/>
            <person name="Barbian K."/>
            <person name="Babar A."/>
            <person name="Rosenke K."/>
        </authorList>
    </citation>
    <scope>NUCLEOTIDE SEQUENCE [LARGE SCALE GENOMIC DNA]</scope>
    <source>
        <strain evidence="7">CBS 101.48</strain>
    </source>
</reference>
<evidence type="ECO:0000256" key="6">
    <source>
        <dbReference type="ARBA" id="ARBA00023328"/>
    </source>
</evidence>
<dbReference type="GO" id="GO:0000939">
    <property type="term" value="C:inner kinetochore"/>
    <property type="evidence" value="ECO:0007669"/>
    <property type="project" value="TreeGrafter"/>
</dbReference>
<dbReference type="FunCoup" id="A0A163LP92">
    <property type="interactions" value="3"/>
</dbReference>
<protein>
    <recommendedName>
        <fullName evidence="9">Mis6-domain-containing protein</fullName>
    </recommendedName>
</protein>
<dbReference type="AlphaFoldDB" id="A0A163LP92"/>
<dbReference type="InterPro" id="IPR012485">
    <property type="entry name" value="CENP-I"/>
</dbReference>
<evidence type="ECO:0000313" key="7">
    <source>
        <dbReference type="EMBL" id="SAL95068.1"/>
    </source>
</evidence>
<comment type="similarity">
    <text evidence="3">Belongs to the CENP-I/CTF3 family.</text>
</comment>
<organism evidence="7">
    <name type="scientific">Absidia glauca</name>
    <name type="common">Pin mould</name>
    <dbReference type="NCBI Taxonomy" id="4829"/>
    <lineage>
        <taxon>Eukaryota</taxon>
        <taxon>Fungi</taxon>
        <taxon>Fungi incertae sedis</taxon>
        <taxon>Mucoromycota</taxon>
        <taxon>Mucoromycotina</taxon>
        <taxon>Mucoromycetes</taxon>
        <taxon>Mucorales</taxon>
        <taxon>Cunninghamellaceae</taxon>
        <taxon>Absidia</taxon>
    </lineage>
</organism>
<evidence type="ECO:0000256" key="4">
    <source>
        <dbReference type="ARBA" id="ARBA00022454"/>
    </source>
</evidence>
<name>A0A163LP92_ABSGL</name>
<comment type="subcellular location">
    <subcellularLocation>
        <location evidence="2">Chromosome</location>
        <location evidence="2">Centromere</location>
    </subcellularLocation>
    <subcellularLocation>
        <location evidence="1">Nucleus</location>
    </subcellularLocation>
</comment>
<keyword evidence="5" id="KW-0539">Nucleus</keyword>
<accession>A0A163LP92</accession>
<gene>
    <name evidence="7" type="primary">ABSGL_00367.1 scaffold 492</name>
</gene>
<dbReference type="GO" id="GO:0000070">
    <property type="term" value="P:mitotic sister chromatid segregation"/>
    <property type="evidence" value="ECO:0007669"/>
    <property type="project" value="TreeGrafter"/>
</dbReference>
<evidence type="ECO:0000313" key="8">
    <source>
        <dbReference type="Proteomes" id="UP000078561"/>
    </source>
</evidence>